<dbReference type="Pfam" id="PF03992">
    <property type="entry name" value="ABM"/>
    <property type="match status" value="1"/>
</dbReference>
<proteinExistence type="predicted"/>
<sequence>MKNEITCNFFLDVKEGKLIEFKELIYKIVDVVKKEPGTLTYTYNISEDGKKIHIVERYKNIASIISHIDESFAPFAKAFLSLVDIYALNVYGVADNNLRERLDVFGAKYYVLVDGFSR</sequence>
<evidence type="ECO:0000259" key="1">
    <source>
        <dbReference type="PROSITE" id="PS51725"/>
    </source>
</evidence>
<accession>A0ABD3YCD4</accession>
<dbReference type="SUPFAM" id="SSF54909">
    <property type="entry name" value="Dimeric alpha+beta barrel"/>
    <property type="match status" value="1"/>
</dbReference>
<dbReference type="PROSITE" id="PS51725">
    <property type="entry name" value="ABM"/>
    <property type="match status" value="1"/>
</dbReference>
<evidence type="ECO:0000313" key="3">
    <source>
        <dbReference type="Proteomes" id="UP000027154"/>
    </source>
</evidence>
<feature type="domain" description="ABM" evidence="1">
    <location>
        <begin position="5"/>
        <end position="94"/>
    </location>
</feature>
<organism evidence="2 3">
    <name type="scientific">Pseudoalteromonas fuliginea</name>
    <dbReference type="NCBI Taxonomy" id="1872678"/>
    <lineage>
        <taxon>Bacteria</taxon>
        <taxon>Pseudomonadati</taxon>
        <taxon>Pseudomonadota</taxon>
        <taxon>Gammaproteobacteria</taxon>
        <taxon>Alteromonadales</taxon>
        <taxon>Pseudoalteromonadaceae</taxon>
        <taxon>Pseudoalteromonas</taxon>
    </lineage>
</organism>
<dbReference type="AlphaFoldDB" id="A0ABD3YCD4"/>
<dbReference type="Proteomes" id="UP000027154">
    <property type="component" value="Unassembled WGS sequence"/>
</dbReference>
<dbReference type="RefSeq" id="WP_033028681.1">
    <property type="nucleotide sequence ID" value="NZ_JJNZ01000011.1"/>
</dbReference>
<reference evidence="2 3" key="1">
    <citation type="submission" date="2014-04" db="EMBL/GenBank/DDBJ databases">
        <title>Pseudoalteromonas galatheae sp. nov., isolated from a deep-sea polychaete near Canal Concepcion, Chile.</title>
        <authorList>
            <person name="Machado H.R."/>
            <person name="Gram L."/>
            <person name="Vynne N.G."/>
        </authorList>
    </citation>
    <scope>NUCLEOTIDE SEQUENCE [LARGE SCALE GENOMIC DNA]</scope>
    <source>
        <strain evidence="2 3">KMM216</strain>
    </source>
</reference>
<gene>
    <name evidence="2" type="ORF">DC53_04255</name>
</gene>
<dbReference type="EMBL" id="JJNZ01000011">
    <property type="protein sequence ID" value="KDC52550.1"/>
    <property type="molecule type" value="Genomic_DNA"/>
</dbReference>
<dbReference type="InterPro" id="IPR007138">
    <property type="entry name" value="ABM_dom"/>
</dbReference>
<dbReference type="Gene3D" id="3.30.70.100">
    <property type="match status" value="1"/>
</dbReference>
<name>A0ABD3YCD4_9GAMM</name>
<dbReference type="InterPro" id="IPR011008">
    <property type="entry name" value="Dimeric_a/b-barrel"/>
</dbReference>
<protein>
    <recommendedName>
        <fullName evidence="1">ABM domain-containing protein</fullName>
    </recommendedName>
</protein>
<evidence type="ECO:0000313" key="2">
    <source>
        <dbReference type="EMBL" id="KDC52550.1"/>
    </source>
</evidence>
<comment type="caution">
    <text evidence="2">The sequence shown here is derived from an EMBL/GenBank/DDBJ whole genome shotgun (WGS) entry which is preliminary data.</text>
</comment>